<comment type="caution">
    <text evidence="2">The sequence shown here is derived from an EMBL/GenBank/DDBJ whole genome shotgun (WGS) entry which is preliminary data.</text>
</comment>
<dbReference type="InterPro" id="IPR053135">
    <property type="entry name" value="AKR2_Oxidoreductase"/>
</dbReference>
<gene>
    <name evidence="2" type="ORF">C1E23_13620</name>
</gene>
<dbReference type="PANTHER" id="PTHR43312:SF1">
    <property type="entry name" value="NADP-DEPENDENT OXIDOREDUCTASE DOMAIN-CONTAINING PROTEIN"/>
    <property type="match status" value="1"/>
</dbReference>
<dbReference type="InterPro" id="IPR023210">
    <property type="entry name" value="NADP_OxRdtase_dom"/>
</dbReference>
<feature type="domain" description="NADP-dependent oxidoreductase" evidence="1">
    <location>
        <begin position="2"/>
        <end position="263"/>
    </location>
</feature>
<proteinExistence type="predicted"/>
<dbReference type="AlphaFoldDB" id="A0A4Q7ILK3"/>
<dbReference type="Proteomes" id="UP000291338">
    <property type="component" value="Unassembled WGS sequence"/>
</dbReference>
<accession>A0A4Q7ILK3</accession>
<dbReference type="InterPro" id="IPR036812">
    <property type="entry name" value="NAD(P)_OxRdtase_dom_sf"/>
</dbReference>
<evidence type="ECO:0000259" key="1">
    <source>
        <dbReference type="Pfam" id="PF00248"/>
    </source>
</evidence>
<name>A0A4Q7ILK3_9GAMM</name>
<dbReference type="RefSeq" id="WP_130256104.1">
    <property type="nucleotide sequence ID" value="NZ_PPSX01000050.1"/>
</dbReference>
<dbReference type="Pfam" id="PF00248">
    <property type="entry name" value="Aldo_ket_red"/>
    <property type="match status" value="1"/>
</dbReference>
<dbReference type="EMBL" id="PPSX01000050">
    <property type="protein sequence ID" value="RZQ52552.1"/>
    <property type="molecule type" value="Genomic_DNA"/>
</dbReference>
<evidence type="ECO:0000313" key="3">
    <source>
        <dbReference type="Proteomes" id="UP000291338"/>
    </source>
</evidence>
<sequence length="292" mass="32196">MKIALGTAQFGLNYGVTNNAGKVSRQEACNILNYASEQGICTLDTAPAYGDSETVLGDISALAKFDVITKIPSLKANQSSISQIVTNSIHILKRPFLDAVLFHDADDLLNSHASNNFAQAVSLKEQGKIAKIGVSVYSPEQLFRICELFPIEIVQVPFNCFDQRFSTANCLALYDKLNIEVHARSIFLQGTLLADFETLPEHFRPFSAEFARFSSVCQQLNCAPIRLALAIIYKFDFINRAVIGVCAQSQLSDILNHHNEALELANSNAIDFEMLKCHNLALINPATWPIKA</sequence>
<dbReference type="SUPFAM" id="SSF51430">
    <property type="entry name" value="NAD(P)-linked oxidoreductase"/>
    <property type="match status" value="1"/>
</dbReference>
<organism evidence="2 3">
    <name type="scientific">Pseudoalteromonas phenolica</name>
    <dbReference type="NCBI Taxonomy" id="161398"/>
    <lineage>
        <taxon>Bacteria</taxon>
        <taxon>Pseudomonadati</taxon>
        <taxon>Pseudomonadota</taxon>
        <taxon>Gammaproteobacteria</taxon>
        <taxon>Alteromonadales</taxon>
        <taxon>Pseudoalteromonadaceae</taxon>
        <taxon>Pseudoalteromonas</taxon>
    </lineage>
</organism>
<evidence type="ECO:0000313" key="2">
    <source>
        <dbReference type="EMBL" id="RZQ52552.1"/>
    </source>
</evidence>
<protein>
    <submittedName>
        <fullName evidence="2">Aldo/keto reductase</fullName>
    </submittedName>
</protein>
<dbReference type="PANTHER" id="PTHR43312">
    <property type="entry name" value="D-THREO-ALDOSE 1-DEHYDROGENASE"/>
    <property type="match status" value="1"/>
</dbReference>
<dbReference type="Gene3D" id="3.20.20.100">
    <property type="entry name" value="NADP-dependent oxidoreductase domain"/>
    <property type="match status" value="1"/>
</dbReference>
<dbReference type="CDD" id="cd19097">
    <property type="entry name" value="AKR_unchar"/>
    <property type="match status" value="1"/>
</dbReference>
<reference evidence="2 3" key="1">
    <citation type="submission" date="2018-01" db="EMBL/GenBank/DDBJ databases">
        <title>Co-occurrence of chitin degradation, pigmentation and bioactivity in marine Pseudoalteromonas.</title>
        <authorList>
            <person name="Paulsen S."/>
            <person name="Gram L."/>
            <person name="Machado H."/>
        </authorList>
    </citation>
    <scope>NUCLEOTIDE SEQUENCE [LARGE SCALE GENOMIC DNA]</scope>
    <source>
        <strain evidence="2 3">S3898</strain>
    </source>
</reference>